<feature type="non-terminal residue" evidence="2">
    <location>
        <position position="1"/>
    </location>
</feature>
<dbReference type="Proteomes" id="UP000782312">
    <property type="component" value="Unassembled WGS sequence"/>
</dbReference>
<evidence type="ECO:0000313" key="3">
    <source>
        <dbReference type="Proteomes" id="UP000782312"/>
    </source>
</evidence>
<comment type="caution">
    <text evidence="2">The sequence shown here is derived from an EMBL/GenBank/DDBJ whole genome shotgun (WGS) entry which is preliminary data.</text>
</comment>
<feature type="region of interest" description="Disordered" evidence="1">
    <location>
        <begin position="139"/>
        <end position="211"/>
    </location>
</feature>
<dbReference type="EMBL" id="JACPUR010000008">
    <property type="protein sequence ID" value="MBI3126698.1"/>
    <property type="molecule type" value="Genomic_DNA"/>
</dbReference>
<feature type="compositionally biased region" description="Basic and acidic residues" evidence="1">
    <location>
        <begin position="139"/>
        <end position="182"/>
    </location>
</feature>
<sequence>SIRNHIANVDRAMSQDTTASNRNYHINQRNALVNAYNACLQSHSGGGGGYSGGGGNRYQQGLGALQGILGGVQDMIRQQEQREHQENNRLGREAESEGVDHYNSGRYEQALYAFQRGYQYFQQNGEGSNMAVMQNHINRTRERMERQERAKREQRERERQREQARRWEEQHKAKQGEREQAVKELFLSPVPPDGEGRANPSGQGPERDDFWKNAGISDEAIRRQCASTSNPGMCEALYKSQRSEQRAKLAVQSDPEIARKCGKLSPTQQTICVLRVQQERDGFVMPDFKNLPGGGERNNPFGCGPGPHPPDVRGCYDLTGGAKPAPQGSDGPKAGEAGKGEGSKKKALREAVLRRQAEREAMRRRQAESETGGPASTVPVNPPSGSGAGPGGPAALVPPAAAAPRVNPFEEPAPPQSQASLQPTLPSEEPLNKQMLARPECRQSDEAYQAERAIAGGFNTAEELIAGQQDYDRRRKLGCFSAEPKQPEQQAGPPQAAGGSTPVPGRQNPFNQ</sequence>
<evidence type="ECO:0000313" key="2">
    <source>
        <dbReference type="EMBL" id="MBI3126698.1"/>
    </source>
</evidence>
<dbReference type="AlphaFoldDB" id="A0A932HX88"/>
<feature type="compositionally biased region" description="Low complexity" evidence="1">
    <location>
        <begin position="393"/>
        <end position="407"/>
    </location>
</feature>
<feature type="compositionally biased region" description="Low complexity" evidence="1">
    <location>
        <begin position="416"/>
        <end position="427"/>
    </location>
</feature>
<feature type="compositionally biased region" description="Basic and acidic residues" evidence="1">
    <location>
        <begin position="80"/>
        <end position="100"/>
    </location>
</feature>
<feature type="region of interest" description="Disordered" evidence="1">
    <location>
        <begin position="475"/>
        <end position="512"/>
    </location>
</feature>
<proteinExistence type="predicted"/>
<feature type="region of interest" description="Disordered" evidence="1">
    <location>
        <begin position="290"/>
        <end position="444"/>
    </location>
</feature>
<feature type="compositionally biased region" description="Basic and acidic residues" evidence="1">
    <location>
        <begin position="336"/>
        <end position="368"/>
    </location>
</feature>
<feature type="compositionally biased region" description="Low complexity" evidence="1">
    <location>
        <begin position="482"/>
        <end position="499"/>
    </location>
</feature>
<accession>A0A932HX88</accession>
<evidence type="ECO:0000256" key="1">
    <source>
        <dbReference type="SAM" id="MobiDB-lite"/>
    </source>
</evidence>
<gene>
    <name evidence="2" type="ORF">HYZ11_03735</name>
</gene>
<name>A0A932HX88_UNCTE</name>
<protein>
    <submittedName>
        <fullName evidence="2">Uncharacterized protein</fullName>
    </submittedName>
</protein>
<reference evidence="2" key="1">
    <citation type="submission" date="2020-07" db="EMBL/GenBank/DDBJ databases">
        <title>Huge and variable diversity of episymbiotic CPR bacteria and DPANN archaea in groundwater ecosystems.</title>
        <authorList>
            <person name="He C.Y."/>
            <person name="Keren R."/>
            <person name="Whittaker M."/>
            <person name="Farag I.F."/>
            <person name="Doudna J."/>
            <person name="Cate J.H.D."/>
            <person name="Banfield J.F."/>
        </authorList>
    </citation>
    <scope>NUCLEOTIDE SEQUENCE</scope>
    <source>
        <strain evidence="2">NC_groundwater_763_Ag_S-0.2um_68_21</strain>
    </source>
</reference>
<feature type="region of interest" description="Disordered" evidence="1">
    <location>
        <begin position="80"/>
        <end position="101"/>
    </location>
</feature>
<organism evidence="2 3">
    <name type="scientific">Tectimicrobiota bacterium</name>
    <dbReference type="NCBI Taxonomy" id="2528274"/>
    <lineage>
        <taxon>Bacteria</taxon>
        <taxon>Pseudomonadati</taxon>
        <taxon>Nitrospinota/Tectimicrobiota group</taxon>
        <taxon>Candidatus Tectimicrobiota</taxon>
    </lineage>
</organism>